<dbReference type="EMBL" id="MNCJ02000328">
    <property type="protein sequence ID" value="KAF5771848.1"/>
    <property type="molecule type" value="Genomic_DNA"/>
</dbReference>
<sequence length="250" mass="28390">MDTELKEWQECVDVLSLVRLSNDSDSWFWNVENQAGFSVSSVKKERINDRGNSGLPNFEWCKWIPIKCNIMAWRANLDRLATKVNLKRRNVDIPSVMCPFYDEYEESVDHLFTACSLASRVWTAVSAWCNIPPIFAFAFKDLLDIHNSGLLGKKAKKIMLGLVISTVWCIWKARNDLVFNQIRRSPQEIVSEVKSRVMLGLKIGLLVNISIGRSGVNIRCICCNLVALCPFGSRVLCLLAFCPFASEVCF</sequence>
<dbReference type="GO" id="GO:0003964">
    <property type="term" value="F:RNA-directed DNA polymerase activity"/>
    <property type="evidence" value="ECO:0007669"/>
    <property type="project" value="UniProtKB-KW"/>
</dbReference>
<dbReference type="InterPro" id="IPR026960">
    <property type="entry name" value="RVT-Znf"/>
</dbReference>
<protein>
    <submittedName>
        <fullName evidence="2">Reverse transcriptase zinc-binding domain-containing protein</fullName>
    </submittedName>
</protein>
<evidence type="ECO:0000313" key="2">
    <source>
        <dbReference type="EMBL" id="KAF5771848.1"/>
    </source>
</evidence>
<keyword evidence="2" id="KW-0808">Transferase</keyword>
<keyword evidence="3" id="KW-1185">Reference proteome</keyword>
<reference evidence="2" key="2">
    <citation type="submission" date="2020-06" db="EMBL/GenBank/DDBJ databases">
        <title>Helianthus annuus Genome sequencing and assembly Release 2.</title>
        <authorList>
            <person name="Gouzy J."/>
            <person name="Langlade N."/>
            <person name="Munos S."/>
        </authorList>
    </citation>
    <scope>NUCLEOTIDE SEQUENCE</scope>
    <source>
        <tissue evidence="2">Leaves</tissue>
    </source>
</reference>
<organism evidence="2 3">
    <name type="scientific">Helianthus annuus</name>
    <name type="common">Common sunflower</name>
    <dbReference type="NCBI Taxonomy" id="4232"/>
    <lineage>
        <taxon>Eukaryota</taxon>
        <taxon>Viridiplantae</taxon>
        <taxon>Streptophyta</taxon>
        <taxon>Embryophyta</taxon>
        <taxon>Tracheophyta</taxon>
        <taxon>Spermatophyta</taxon>
        <taxon>Magnoliopsida</taxon>
        <taxon>eudicotyledons</taxon>
        <taxon>Gunneridae</taxon>
        <taxon>Pentapetalae</taxon>
        <taxon>asterids</taxon>
        <taxon>campanulids</taxon>
        <taxon>Asterales</taxon>
        <taxon>Asteraceae</taxon>
        <taxon>Asteroideae</taxon>
        <taxon>Heliantheae alliance</taxon>
        <taxon>Heliantheae</taxon>
        <taxon>Helianthus</taxon>
    </lineage>
</organism>
<dbReference type="Proteomes" id="UP000215914">
    <property type="component" value="Unassembled WGS sequence"/>
</dbReference>
<accession>A0A9K3EF39</accession>
<dbReference type="AlphaFoldDB" id="A0A9K3EF39"/>
<evidence type="ECO:0000259" key="1">
    <source>
        <dbReference type="Pfam" id="PF13966"/>
    </source>
</evidence>
<dbReference type="Gramene" id="mRNA:HanXRQr2_Chr13g0569681">
    <property type="protein sequence ID" value="CDS:HanXRQr2_Chr13g0569681.1"/>
    <property type="gene ID" value="HanXRQr2_Chr13g0569681"/>
</dbReference>
<dbReference type="PANTHER" id="PTHR33116">
    <property type="entry name" value="REVERSE TRANSCRIPTASE ZINC-BINDING DOMAIN-CONTAINING PROTEIN-RELATED-RELATED"/>
    <property type="match status" value="1"/>
</dbReference>
<comment type="caution">
    <text evidence="2">The sequence shown here is derived from an EMBL/GenBank/DDBJ whole genome shotgun (WGS) entry which is preliminary data.</text>
</comment>
<keyword evidence="2" id="KW-0548">Nucleotidyltransferase</keyword>
<reference evidence="2" key="1">
    <citation type="journal article" date="2017" name="Nature">
        <title>The sunflower genome provides insights into oil metabolism, flowering and Asterid evolution.</title>
        <authorList>
            <person name="Badouin H."/>
            <person name="Gouzy J."/>
            <person name="Grassa C.J."/>
            <person name="Murat F."/>
            <person name="Staton S.E."/>
            <person name="Cottret L."/>
            <person name="Lelandais-Briere C."/>
            <person name="Owens G.L."/>
            <person name="Carrere S."/>
            <person name="Mayjonade B."/>
            <person name="Legrand L."/>
            <person name="Gill N."/>
            <person name="Kane N.C."/>
            <person name="Bowers J.E."/>
            <person name="Hubner S."/>
            <person name="Bellec A."/>
            <person name="Berard A."/>
            <person name="Berges H."/>
            <person name="Blanchet N."/>
            <person name="Boniface M.C."/>
            <person name="Brunel D."/>
            <person name="Catrice O."/>
            <person name="Chaidir N."/>
            <person name="Claudel C."/>
            <person name="Donnadieu C."/>
            <person name="Faraut T."/>
            <person name="Fievet G."/>
            <person name="Helmstetter N."/>
            <person name="King M."/>
            <person name="Knapp S.J."/>
            <person name="Lai Z."/>
            <person name="Le Paslier M.C."/>
            <person name="Lippi Y."/>
            <person name="Lorenzon L."/>
            <person name="Mandel J.R."/>
            <person name="Marage G."/>
            <person name="Marchand G."/>
            <person name="Marquand E."/>
            <person name="Bret-Mestries E."/>
            <person name="Morien E."/>
            <person name="Nambeesan S."/>
            <person name="Nguyen T."/>
            <person name="Pegot-Espagnet P."/>
            <person name="Pouilly N."/>
            <person name="Raftis F."/>
            <person name="Sallet E."/>
            <person name="Schiex T."/>
            <person name="Thomas J."/>
            <person name="Vandecasteele C."/>
            <person name="Vares D."/>
            <person name="Vear F."/>
            <person name="Vautrin S."/>
            <person name="Crespi M."/>
            <person name="Mangin B."/>
            <person name="Burke J.M."/>
            <person name="Salse J."/>
            <person name="Munos S."/>
            <person name="Vincourt P."/>
            <person name="Rieseberg L.H."/>
            <person name="Langlade N.B."/>
        </authorList>
    </citation>
    <scope>NUCLEOTIDE SEQUENCE</scope>
    <source>
        <tissue evidence="2">Leaves</tissue>
    </source>
</reference>
<proteinExistence type="predicted"/>
<dbReference type="Pfam" id="PF13966">
    <property type="entry name" value="zf-RVT"/>
    <property type="match status" value="1"/>
</dbReference>
<dbReference type="PANTHER" id="PTHR33116:SF78">
    <property type="entry name" value="OS12G0587133 PROTEIN"/>
    <property type="match status" value="1"/>
</dbReference>
<evidence type="ECO:0000313" key="3">
    <source>
        <dbReference type="Proteomes" id="UP000215914"/>
    </source>
</evidence>
<keyword evidence="2" id="KW-0695">RNA-directed DNA polymerase</keyword>
<feature type="domain" description="Reverse transcriptase zinc-binding" evidence="1">
    <location>
        <begin position="47"/>
        <end position="122"/>
    </location>
</feature>
<gene>
    <name evidence="2" type="ORF">HanXRQr2_Chr13g0569681</name>
</gene>
<name>A0A9K3EF39_HELAN</name>